<proteinExistence type="predicted"/>
<sequence length="106" mass="12450">MQNLHVGYEDSMYRLNAEYYIVGILQRLPVIAIALSRRESSEYFQLVGFSHVAYLLPFEHDYWALASALLEWWRSEFYTFHLPGGEMTITLKNVFPDQSDTRVGLR</sequence>
<dbReference type="EMBL" id="JASCZI010060452">
    <property type="protein sequence ID" value="MED6131891.1"/>
    <property type="molecule type" value="Genomic_DNA"/>
</dbReference>
<evidence type="ECO:0008006" key="3">
    <source>
        <dbReference type="Google" id="ProtNLM"/>
    </source>
</evidence>
<accession>A0ABU6S653</accession>
<protein>
    <recommendedName>
        <fullName evidence="3">Aminotransferase-like plant mobile domain-containing protein</fullName>
    </recommendedName>
</protein>
<evidence type="ECO:0000313" key="2">
    <source>
        <dbReference type="Proteomes" id="UP001341840"/>
    </source>
</evidence>
<gene>
    <name evidence="1" type="ORF">PIB30_014108</name>
</gene>
<organism evidence="1 2">
    <name type="scientific">Stylosanthes scabra</name>
    <dbReference type="NCBI Taxonomy" id="79078"/>
    <lineage>
        <taxon>Eukaryota</taxon>
        <taxon>Viridiplantae</taxon>
        <taxon>Streptophyta</taxon>
        <taxon>Embryophyta</taxon>
        <taxon>Tracheophyta</taxon>
        <taxon>Spermatophyta</taxon>
        <taxon>Magnoliopsida</taxon>
        <taxon>eudicotyledons</taxon>
        <taxon>Gunneridae</taxon>
        <taxon>Pentapetalae</taxon>
        <taxon>rosids</taxon>
        <taxon>fabids</taxon>
        <taxon>Fabales</taxon>
        <taxon>Fabaceae</taxon>
        <taxon>Papilionoideae</taxon>
        <taxon>50 kb inversion clade</taxon>
        <taxon>dalbergioids sensu lato</taxon>
        <taxon>Dalbergieae</taxon>
        <taxon>Pterocarpus clade</taxon>
        <taxon>Stylosanthes</taxon>
    </lineage>
</organism>
<name>A0ABU6S653_9FABA</name>
<dbReference type="Proteomes" id="UP001341840">
    <property type="component" value="Unassembled WGS sequence"/>
</dbReference>
<evidence type="ECO:0000313" key="1">
    <source>
        <dbReference type="EMBL" id="MED6131891.1"/>
    </source>
</evidence>
<reference evidence="1 2" key="1">
    <citation type="journal article" date="2023" name="Plants (Basel)">
        <title>Bridging the Gap: Combining Genomics and Transcriptomics Approaches to Understand Stylosanthes scabra, an Orphan Legume from the Brazilian Caatinga.</title>
        <authorList>
            <person name="Ferreira-Neto J.R.C."/>
            <person name="da Silva M.D."/>
            <person name="Binneck E."/>
            <person name="de Melo N.F."/>
            <person name="da Silva R.H."/>
            <person name="de Melo A.L.T.M."/>
            <person name="Pandolfi V."/>
            <person name="Bustamante F.O."/>
            <person name="Brasileiro-Vidal A.C."/>
            <person name="Benko-Iseppon A.M."/>
        </authorList>
    </citation>
    <scope>NUCLEOTIDE SEQUENCE [LARGE SCALE GENOMIC DNA]</scope>
    <source>
        <tissue evidence="1">Leaves</tissue>
    </source>
</reference>
<comment type="caution">
    <text evidence="1">The sequence shown here is derived from an EMBL/GenBank/DDBJ whole genome shotgun (WGS) entry which is preliminary data.</text>
</comment>
<keyword evidence="2" id="KW-1185">Reference proteome</keyword>